<evidence type="ECO:0000313" key="2">
    <source>
        <dbReference type="EMBL" id="SEW29416.1"/>
    </source>
</evidence>
<gene>
    <name evidence="2" type="ORF">SAMN04487945_2826</name>
</gene>
<proteinExistence type="predicted"/>
<feature type="transmembrane region" description="Helical" evidence="1">
    <location>
        <begin position="225"/>
        <end position="245"/>
    </location>
</feature>
<dbReference type="AlphaFoldDB" id="A0A1I0QPL8"/>
<keyword evidence="1" id="KW-0812">Transmembrane</keyword>
<dbReference type="OrthoDB" id="313450at2157"/>
<keyword evidence="3" id="KW-1185">Reference proteome</keyword>
<reference evidence="2 3" key="1">
    <citation type="submission" date="2016-10" db="EMBL/GenBank/DDBJ databases">
        <authorList>
            <person name="de Groot N.N."/>
        </authorList>
    </citation>
    <scope>NUCLEOTIDE SEQUENCE [LARGE SCALE GENOMIC DNA]</scope>
    <source>
        <strain evidence="2 3">CGMCC 1.5337</strain>
    </source>
</reference>
<dbReference type="STRING" id="355548.SAMN04487945_2826"/>
<feature type="transmembrane region" description="Helical" evidence="1">
    <location>
        <begin position="279"/>
        <end position="303"/>
    </location>
</feature>
<dbReference type="InterPro" id="IPR007404">
    <property type="entry name" value="YdjM-like"/>
</dbReference>
<keyword evidence="2" id="KW-0378">Hydrolase</keyword>
<feature type="transmembrane region" description="Helical" evidence="1">
    <location>
        <begin position="196"/>
        <end position="218"/>
    </location>
</feature>
<feature type="transmembrane region" description="Helical" evidence="1">
    <location>
        <begin position="77"/>
        <end position="95"/>
    </location>
</feature>
<dbReference type="RefSeq" id="WP_089670106.1">
    <property type="nucleotide sequence ID" value="NZ_FOJA01000001.1"/>
</dbReference>
<evidence type="ECO:0000313" key="3">
    <source>
        <dbReference type="Proteomes" id="UP000198518"/>
    </source>
</evidence>
<accession>A0A1I0QPL8</accession>
<evidence type="ECO:0000256" key="1">
    <source>
        <dbReference type="SAM" id="Phobius"/>
    </source>
</evidence>
<keyword evidence="1" id="KW-1133">Transmembrane helix</keyword>
<name>A0A1I0QPL8_9EURY</name>
<organism evidence="2 3">
    <name type="scientific">Halobacterium jilantaiense</name>
    <dbReference type="NCBI Taxonomy" id="355548"/>
    <lineage>
        <taxon>Archaea</taxon>
        <taxon>Methanobacteriati</taxon>
        <taxon>Methanobacteriota</taxon>
        <taxon>Stenosarchaea group</taxon>
        <taxon>Halobacteria</taxon>
        <taxon>Halobacteriales</taxon>
        <taxon>Halobacteriaceae</taxon>
        <taxon>Halobacterium</taxon>
    </lineage>
</organism>
<dbReference type="Pfam" id="PF04307">
    <property type="entry name" value="YdjM"/>
    <property type="match status" value="1"/>
</dbReference>
<protein>
    <submittedName>
        <fullName evidence="2">LexA-binding, inner membrane-associated putative hydrolase</fullName>
    </submittedName>
</protein>
<sequence>MFVGHATAAFGAVALLALFAGVSRRRAAALAVTAGLFAAVPDVDMAYALVGLVGVDPTQPLSAANSFWGASTVVHRGVTHSLAVALPAAAAFALAPTRRRTAAGVLAALVAVVFAVSGPVAAAVAALFAAFGWMFARFGHAVGVRGRSLLAVAAVGLASHPFGDLLTGEPPALLYPLDVVVFGDTVVLSADPTLHLLGAFGVELAAIWLGVLGALAIADLQVREFVDYRAAAGAAYALAVVAVPAPTLDTSYQFVFSVLAVGTVGVTPKPTAPRTLPGLPSAAITGLAAVTVAGVAYAVAYAAGVA</sequence>
<feature type="transmembrane region" description="Helical" evidence="1">
    <location>
        <begin position="107"/>
        <end position="136"/>
    </location>
</feature>
<keyword evidence="1" id="KW-0472">Membrane</keyword>
<dbReference type="EMBL" id="FOJA01000001">
    <property type="protein sequence ID" value="SEW29416.1"/>
    <property type="molecule type" value="Genomic_DNA"/>
</dbReference>
<dbReference type="GO" id="GO:0016787">
    <property type="term" value="F:hydrolase activity"/>
    <property type="evidence" value="ECO:0007669"/>
    <property type="project" value="UniProtKB-KW"/>
</dbReference>
<dbReference type="Proteomes" id="UP000198518">
    <property type="component" value="Unassembled WGS sequence"/>
</dbReference>